<reference evidence="3 4" key="1">
    <citation type="submission" date="2020-06" db="EMBL/GenBank/DDBJ databases">
        <authorList>
            <person name="Chanama M."/>
        </authorList>
    </citation>
    <scope>NUCLEOTIDE SEQUENCE [LARGE SCALE GENOMIC DNA]</scope>
    <source>
        <strain evidence="3 4">TBRC6557</strain>
    </source>
</reference>
<evidence type="ECO:0000256" key="2">
    <source>
        <dbReference type="SAM" id="Phobius"/>
    </source>
</evidence>
<keyword evidence="2" id="KW-1133">Transmembrane helix</keyword>
<dbReference type="InterPro" id="IPR047789">
    <property type="entry name" value="CU044_5270-like"/>
</dbReference>
<name>A0A7Y6MDS6_9ACTN</name>
<sequence length="413" mass="43894">MKRKNVLDLLAAARPADLDLPGLARVQAEELPAPARRGRVRWLGVVAASLATASLIGVTALPRLLGTEIAAGRVATPNAGNALDAAADRASEQHQVPGRYWYTQGWILDEVVIGPPGGRYRIKTRVQTSRWVPRDPASFLVLTERGLPTVPVSPPDEQAWQRAGKPKLCGADTDCGNDTAPLGRTRFMFMPSTWPQRDLGLPLSARELLDLPQEPDALRERLLSYWPAYSDGMGAWPSPPAGASLPTKDSWLRGLSLELLQHAPMAPGTRAALYRVVAGLPGARALGRIRDAEGRWGVGIGWTRTEGDGQSEEQLVVEESSGALLSLQSVVVKPWSQDPPGMEGLAGETPEAVPSAEREPPARLRRVGPGASSSRPPPLAVRLTPSGSSRPGRAAGAGPAIAVGDVRKPVSVP</sequence>
<dbReference type="NCBIfam" id="NF038083">
    <property type="entry name" value="CU044_5270_fam"/>
    <property type="match status" value="1"/>
</dbReference>
<gene>
    <name evidence="3" type="ORF">HT134_22750</name>
</gene>
<organism evidence="3 4">
    <name type="scientific">Nonomuraea rhodomycinica</name>
    <dbReference type="NCBI Taxonomy" id="1712872"/>
    <lineage>
        <taxon>Bacteria</taxon>
        <taxon>Bacillati</taxon>
        <taxon>Actinomycetota</taxon>
        <taxon>Actinomycetes</taxon>
        <taxon>Streptosporangiales</taxon>
        <taxon>Streptosporangiaceae</taxon>
        <taxon>Nonomuraea</taxon>
    </lineage>
</organism>
<accession>A0A7Y6MDS6</accession>
<evidence type="ECO:0000313" key="4">
    <source>
        <dbReference type="Proteomes" id="UP000546126"/>
    </source>
</evidence>
<proteinExistence type="predicted"/>
<comment type="caution">
    <text evidence="3">The sequence shown here is derived from an EMBL/GenBank/DDBJ whole genome shotgun (WGS) entry which is preliminary data.</text>
</comment>
<dbReference type="Proteomes" id="UP000546126">
    <property type="component" value="Unassembled WGS sequence"/>
</dbReference>
<keyword evidence="2" id="KW-0472">Membrane</keyword>
<dbReference type="EMBL" id="JABWGO010000005">
    <property type="protein sequence ID" value="NUW42934.1"/>
    <property type="molecule type" value="Genomic_DNA"/>
</dbReference>
<keyword evidence="2" id="KW-0812">Transmembrane</keyword>
<feature type="region of interest" description="Disordered" evidence="1">
    <location>
        <begin position="336"/>
        <end position="413"/>
    </location>
</feature>
<dbReference type="AlphaFoldDB" id="A0A7Y6MDS6"/>
<protein>
    <submittedName>
        <fullName evidence="3">CU044_5270 family protein</fullName>
    </submittedName>
</protein>
<evidence type="ECO:0000313" key="3">
    <source>
        <dbReference type="EMBL" id="NUW42934.1"/>
    </source>
</evidence>
<dbReference type="RefSeq" id="WP_175602467.1">
    <property type="nucleotide sequence ID" value="NZ_JABWGO010000005.1"/>
</dbReference>
<evidence type="ECO:0000256" key="1">
    <source>
        <dbReference type="SAM" id="MobiDB-lite"/>
    </source>
</evidence>
<feature type="compositionally biased region" description="Low complexity" evidence="1">
    <location>
        <begin position="385"/>
        <end position="400"/>
    </location>
</feature>
<feature type="transmembrane region" description="Helical" evidence="2">
    <location>
        <begin position="42"/>
        <end position="61"/>
    </location>
</feature>
<keyword evidence="4" id="KW-1185">Reference proteome</keyword>